<dbReference type="Pfam" id="PF00271">
    <property type="entry name" value="Helicase_C"/>
    <property type="match status" value="1"/>
</dbReference>
<keyword evidence="1 3" id="KW-0378">Hydrolase</keyword>
<dbReference type="PROSITE" id="PS51194">
    <property type="entry name" value="HELICASE_CTER"/>
    <property type="match status" value="1"/>
</dbReference>
<dbReference type="PANTHER" id="PTHR10799">
    <property type="entry name" value="SNF2/RAD54 HELICASE FAMILY"/>
    <property type="match status" value="1"/>
</dbReference>
<accession>A0ABX5GM73</accession>
<keyword evidence="1 3" id="KW-0347">Helicase</keyword>
<evidence type="ECO:0000313" key="4">
    <source>
        <dbReference type="Proteomes" id="UP000241190"/>
    </source>
</evidence>
<name>A0ABX5GM73_9GAMM</name>
<comment type="caution">
    <text evidence="3">The sequence shown here is derived from an EMBL/GenBank/DDBJ whole genome shotgun (WGS) entry which is preliminary data.</text>
</comment>
<dbReference type="GO" id="GO:0004386">
    <property type="term" value="F:helicase activity"/>
    <property type="evidence" value="ECO:0007669"/>
    <property type="project" value="UniProtKB-KW"/>
</dbReference>
<dbReference type="InterPro" id="IPR038718">
    <property type="entry name" value="SNF2-like_sf"/>
</dbReference>
<protein>
    <submittedName>
        <fullName evidence="3">Helicase</fullName>
    </submittedName>
</protein>
<organism evidence="3 4">
    <name type="scientific">Photobacterium iliopiscarium</name>
    <dbReference type="NCBI Taxonomy" id="56192"/>
    <lineage>
        <taxon>Bacteria</taxon>
        <taxon>Pseudomonadati</taxon>
        <taxon>Pseudomonadota</taxon>
        <taxon>Gammaproteobacteria</taxon>
        <taxon>Vibrionales</taxon>
        <taxon>Vibrionaceae</taxon>
        <taxon>Photobacterium</taxon>
    </lineage>
</organism>
<sequence>MTDAVINALDTDSTISDADNTNTVISLSDFVADFGHGLLDNVERAYPARYQHDNLDRDMVMQSLKRIPFDAQADVVQAISALLIDDNAPAGIINAEMGTGKTMMAIAVTAVLYAEKKANRILVLSPPHLVYKWRREILDTVDNAKVWVLNGPDTLMSLLKIRELAAPHDGPEYFILGRVRMRMGYHWKPSYRVKRIRAQLNDDDNAPVYGWSNHVVCPDCYTAVKDEEGYSYTPTNYPRDNQLKCQHCHSPLWTLHRKRLDGSLTGTVKRALMTLPTIGKVTAERLVNTFGVNNMTQALTDNIYELVNLLDSDGEFVFNDRQAERIERKLAKTQFAFGQGDYQASEFIKRYLPKGFFDLMVIDEAHEYKNGGSAQGQAMQVLASCSKQTLLLTGTLMGGYAEDLFYLLWRSMPNIMMNDGYTYHNNRLGSAAMAFSQEHGIIKEIMKVSSEDNHKTAKGKNIRVSQTKAPGFGPLGVARYVLPYTAFLKLKDIGNHILPAYEEIFEGVNLTDEMQDCYSALETELLERLRKALVCGDTTLLGVVMNALLAWPDCCFRSENVQHPRSRETLAFVPSLFDDETTTPKEERLIELVKENKAKGRRTLVYTAYTGKRDTASRLKSLLHNAGIKTAVMRSSVKTEDREDWILEQVDRGIDCIICNPELVKTGLDLLEFPAIIFMQTGYNVYTLMQAARRSWRIGQRDNVTVTFLGYINTAQMTCLELMAKKIAVTQSTSGDMPDNGLDALNSDGDSIEVALAKTLLNAA</sequence>
<dbReference type="InterPro" id="IPR014001">
    <property type="entry name" value="Helicase_ATP-bd"/>
</dbReference>
<keyword evidence="4" id="KW-1185">Reference proteome</keyword>
<dbReference type="InterPro" id="IPR001650">
    <property type="entry name" value="Helicase_C-like"/>
</dbReference>
<dbReference type="Gene3D" id="3.40.50.10810">
    <property type="entry name" value="Tandem AAA-ATPase domain"/>
    <property type="match status" value="2"/>
</dbReference>
<dbReference type="SMART" id="SM00487">
    <property type="entry name" value="DEXDc"/>
    <property type="match status" value="1"/>
</dbReference>
<evidence type="ECO:0000313" key="3">
    <source>
        <dbReference type="EMBL" id="PSW89905.1"/>
    </source>
</evidence>
<evidence type="ECO:0000259" key="2">
    <source>
        <dbReference type="PROSITE" id="PS51194"/>
    </source>
</evidence>
<dbReference type="SUPFAM" id="SSF52540">
    <property type="entry name" value="P-loop containing nucleoside triphosphate hydrolases"/>
    <property type="match status" value="2"/>
</dbReference>
<keyword evidence="1 3" id="KW-0067">ATP-binding</keyword>
<dbReference type="Proteomes" id="UP000241190">
    <property type="component" value="Unassembled WGS sequence"/>
</dbReference>
<dbReference type="RefSeq" id="WP_045036727.1">
    <property type="nucleotide sequence ID" value="NZ_JZSR01000012.1"/>
</dbReference>
<feature type="domain" description="Helicase C-terminal" evidence="2">
    <location>
        <begin position="584"/>
        <end position="738"/>
    </location>
</feature>
<dbReference type="InterPro" id="IPR027417">
    <property type="entry name" value="P-loop_NTPase"/>
</dbReference>
<proteinExistence type="predicted"/>
<keyword evidence="1 3" id="KW-0547">Nucleotide-binding</keyword>
<evidence type="ECO:0000256" key="1">
    <source>
        <dbReference type="ARBA" id="ARBA00022806"/>
    </source>
</evidence>
<dbReference type="Pfam" id="PF00176">
    <property type="entry name" value="SNF2-rel_dom"/>
    <property type="match status" value="1"/>
</dbReference>
<gene>
    <name evidence="3" type="ORF">C9J52_20020</name>
</gene>
<dbReference type="EMBL" id="PYOP01000065">
    <property type="protein sequence ID" value="PSW89905.1"/>
    <property type="molecule type" value="Genomic_DNA"/>
</dbReference>
<dbReference type="Gene3D" id="3.40.50.300">
    <property type="entry name" value="P-loop containing nucleotide triphosphate hydrolases"/>
    <property type="match status" value="1"/>
</dbReference>
<reference evidence="3 4" key="1">
    <citation type="submission" date="2018-03" db="EMBL/GenBank/DDBJ databases">
        <title>Whole genome sequencing of Histamine producing bacteria.</title>
        <authorList>
            <person name="Butler K."/>
        </authorList>
    </citation>
    <scope>NUCLEOTIDE SEQUENCE [LARGE SCALE GENOMIC DNA]</scope>
    <source>
        <strain evidence="3 4">ATCC 51761</strain>
    </source>
</reference>
<dbReference type="InterPro" id="IPR000330">
    <property type="entry name" value="SNF2_N"/>
</dbReference>